<dbReference type="OrthoDB" id="9802471at2"/>
<keyword evidence="2 7" id="KW-0813">Transport</keyword>
<proteinExistence type="inferred from homology"/>
<dbReference type="GO" id="GO:0005886">
    <property type="term" value="C:plasma membrane"/>
    <property type="evidence" value="ECO:0007669"/>
    <property type="project" value="UniProtKB-SubCell"/>
</dbReference>
<evidence type="ECO:0000256" key="2">
    <source>
        <dbReference type="ARBA" id="ARBA00022448"/>
    </source>
</evidence>
<dbReference type="GO" id="GO:0045259">
    <property type="term" value="C:proton-transporting ATP synthase complex"/>
    <property type="evidence" value="ECO:0007669"/>
    <property type="project" value="UniProtKB-KW"/>
</dbReference>
<organism evidence="8 9">
    <name type="scientific">Silvibacterium bohemicum</name>
    <dbReference type="NCBI Taxonomy" id="1577686"/>
    <lineage>
        <taxon>Bacteria</taxon>
        <taxon>Pseudomonadati</taxon>
        <taxon>Acidobacteriota</taxon>
        <taxon>Terriglobia</taxon>
        <taxon>Terriglobales</taxon>
        <taxon>Acidobacteriaceae</taxon>
        <taxon>Silvibacterium</taxon>
    </lineage>
</organism>
<comment type="similarity">
    <text evidence="7">Belongs to the ATPase delta chain family.</text>
</comment>
<keyword evidence="6 7" id="KW-0066">ATP synthesis</keyword>
<comment type="function">
    <text evidence="7">F(1)F(0) ATP synthase produces ATP from ADP in the presence of a proton or sodium gradient. F-type ATPases consist of two structural domains, F(1) containing the extramembraneous catalytic core and F(0) containing the membrane proton channel, linked together by a central stalk and a peripheral stalk. During catalysis, ATP synthesis in the catalytic domain of F(1) is coupled via a rotary mechanism of the central stalk subunits to proton translocation.</text>
</comment>
<dbReference type="Pfam" id="PF00213">
    <property type="entry name" value="OSCP"/>
    <property type="match status" value="1"/>
</dbReference>
<keyword evidence="5 7" id="KW-0472">Membrane</keyword>
<keyword evidence="9" id="KW-1185">Reference proteome</keyword>
<dbReference type="EMBL" id="JACHEK010000002">
    <property type="protein sequence ID" value="MBB6143256.1"/>
    <property type="molecule type" value="Genomic_DNA"/>
</dbReference>
<comment type="subcellular location">
    <subcellularLocation>
        <location evidence="7">Cell membrane</location>
        <topology evidence="7">Peripheral membrane protein</topology>
    </subcellularLocation>
    <subcellularLocation>
        <location evidence="1">Membrane</location>
    </subcellularLocation>
</comment>
<dbReference type="SUPFAM" id="SSF47928">
    <property type="entry name" value="N-terminal domain of the delta subunit of the F1F0-ATP synthase"/>
    <property type="match status" value="1"/>
</dbReference>
<keyword evidence="3 7" id="KW-0375">Hydrogen ion transport</keyword>
<reference evidence="8 9" key="1">
    <citation type="submission" date="2020-08" db="EMBL/GenBank/DDBJ databases">
        <title>Genomic Encyclopedia of Type Strains, Phase IV (KMG-IV): sequencing the most valuable type-strain genomes for metagenomic binning, comparative biology and taxonomic classification.</title>
        <authorList>
            <person name="Goeker M."/>
        </authorList>
    </citation>
    <scope>NUCLEOTIDE SEQUENCE [LARGE SCALE GENOMIC DNA]</scope>
    <source>
        <strain evidence="8 9">DSM 103733</strain>
    </source>
</reference>
<evidence type="ECO:0000256" key="6">
    <source>
        <dbReference type="ARBA" id="ARBA00023310"/>
    </source>
</evidence>
<protein>
    <recommendedName>
        <fullName evidence="7">ATP synthase subunit delta</fullName>
    </recommendedName>
    <alternativeName>
        <fullName evidence="7">ATP synthase F(1) sector subunit delta</fullName>
    </alternativeName>
    <alternativeName>
        <fullName evidence="7">F-type ATPase subunit delta</fullName>
        <shortName evidence="7">F-ATPase subunit delta</shortName>
    </alternativeName>
</protein>
<comment type="caution">
    <text evidence="8">The sequence shown here is derived from an EMBL/GenBank/DDBJ whole genome shotgun (WGS) entry which is preliminary data.</text>
</comment>
<evidence type="ECO:0000256" key="5">
    <source>
        <dbReference type="ARBA" id="ARBA00023136"/>
    </source>
</evidence>
<evidence type="ECO:0000256" key="7">
    <source>
        <dbReference type="HAMAP-Rule" id="MF_01416"/>
    </source>
</evidence>
<evidence type="ECO:0000256" key="1">
    <source>
        <dbReference type="ARBA" id="ARBA00004370"/>
    </source>
</evidence>
<gene>
    <name evidence="7" type="primary">atpH</name>
    <name evidence="8" type="ORF">HNQ77_001200</name>
</gene>
<dbReference type="Proteomes" id="UP000538666">
    <property type="component" value="Unassembled WGS sequence"/>
</dbReference>
<evidence type="ECO:0000313" key="8">
    <source>
        <dbReference type="EMBL" id="MBB6143256.1"/>
    </source>
</evidence>
<dbReference type="GO" id="GO:0046933">
    <property type="term" value="F:proton-transporting ATP synthase activity, rotational mechanism"/>
    <property type="evidence" value="ECO:0007669"/>
    <property type="project" value="UniProtKB-UniRule"/>
</dbReference>
<keyword evidence="7" id="KW-0139">CF(1)</keyword>
<evidence type="ECO:0000256" key="3">
    <source>
        <dbReference type="ARBA" id="ARBA00022781"/>
    </source>
</evidence>
<comment type="function">
    <text evidence="7">This protein is part of the stalk that links CF(0) to CF(1). It either transmits conformational changes from CF(0) to CF(1) or is implicated in proton conduction.</text>
</comment>
<dbReference type="PRINTS" id="PR00125">
    <property type="entry name" value="ATPASEDELTA"/>
</dbReference>
<dbReference type="HAMAP" id="MF_01416">
    <property type="entry name" value="ATP_synth_delta_bact"/>
    <property type="match status" value="1"/>
</dbReference>
<accession>A0A841JPH9</accession>
<dbReference type="AlphaFoldDB" id="A0A841JPH9"/>
<keyword evidence="4 7" id="KW-0406">Ion transport</keyword>
<dbReference type="RefSeq" id="WP_050062158.1">
    <property type="nucleotide sequence ID" value="NZ_JACHEK010000002.1"/>
</dbReference>
<keyword evidence="7" id="KW-1003">Cell membrane</keyword>
<dbReference type="InterPro" id="IPR026015">
    <property type="entry name" value="ATP_synth_OSCP/delta_N_sf"/>
</dbReference>
<name>A0A841JPH9_9BACT</name>
<dbReference type="NCBIfam" id="TIGR01145">
    <property type="entry name" value="ATP_synt_delta"/>
    <property type="match status" value="1"/>
</dbReference>
<dbReference type="PANTHER" id="PTHR11910">
    <property type="entry name" value="ATP SYNTHASE DELTA CHAIN"/>
    <property type="match status" value="1"/>
</dbReference>
<evidence type="ECO:0000256" key="4">
    <source>
        <dbReference type="ARBA" id="ARBA00023065"/>
    </source>
</evidence>
<dbReference type="InterPro" id="IPR000711">
    <property type="entry name" value="ATPase_OSCP/dsu"/>
</dbReference>
<evidence type="ECO:0000313" key="9">
    <source>
        <dbReference type="Proteomes" id="UP000538666"/>
    </source>
</evidence>
<dbReference type="Gene3D" id="1.10.520.20">
    <property type="entry name" value="N-terminal domain of the delta subunit of the F1F0-ATP synthase"/>
    <property type="match status" value="1"/>
</dbReference>
<sequence>MSAFAARYARALADVVLEAHLNASVIQNQLNDFAAAWHTSAGLREVFLDPTFPVEQKVAILDKLNSRLGMSQQARNFVAVLINHSRIHALDEVLAAFRHEMNVRLGISEVSVTTAHSLDEQGRQDLEARIAEMTKTRVSATFHEDSSLLGGVILQVGSTVYDGSVRGRLNRLKEELAAS</sequence>